<evidence type="ECO:0000256" key="10">
    <source>
        <dbReference type="ARBA" id="ARBA00022967"/>
    </source>
</evidence>
<proteinExistence type="inferred from homology"/>
<keyword evidence="6" id="KW-0813">Transport</keyword>
<evidence type="ECO:0000256" key="8">
    <source>
        <dbReference type="ARBA" id="ARBA00022692"/>
    </source>
</evidence>
<dbReference type="Pfam" id="PF00361">
    <property type="entry name" value="Proton_antipo_M"/>
    <property type="match status" value="1"/>
</dbReference>
<keyword evidence="13 18" id="KW-0520">NAD</keyword>
<geneLocation type="mitochondrion" evidence="20"/>
<evidence type="ECO:0000256" key="9">
    <source>
        <dbReference type="ARBA" id="ARBA00022792"/>
    </source>
</evidence>
<protein>
    <recommendedName>
        <fullName evidence="5 18">NADH-ubiquinone oxidoreductase chain 2</fullName>
        <ecNumber evidence="4 18">7.1.1.2</ecNumber>
    </recommendedName>
</protein>
<evidence type="ECO:0000256" key="14">
    <source>
        <dbReference type="ARBA" id="ARBA00023075"/>
    </source>
</evidence>
<evidence type="ECO:0000256" key="17">
    <source>
        <dbReference type="ARBA" id="ARBA00049551"/>
    </source>
</evidence>
<accession>A5D6J0</accession>
<dbReference type="InterPro" id="IPR003917">
    <property type="entry name" value="NADH_UbQ_OxRdtase_chain2"/>
</dbReference>
<evidence type="ECO:0000256" key="13">
    <source>
        <dbReference type="ARBA" id="ARBA00023027"/>
    </source>
</evidence>
<evidence type="ECO:0000256" key="18">
    <source>
        <dbReference type="RuleBase" id="RU003403"/>
    </source>
</evidence>
<keyword evidence="12 18" id="KW-1133">Transmembrane helix</keyword>
<dbReference type="GO" id="GO:0005743">
    <property type="term" value="C:mitochondrial inner membrane"/>
    <property type="evidence" value="ECO:0007669"/>
    <property type="project" value="UniProtKB-SubCell"/>
</dbReference>
<evidence type="ECO:0000259" key="19">
    <source>
        <dbReference type="Pfam" id="PF00361"/>
    </source>
</evidence>
<evidence type="ECO:0000256" key="1">
    <source>
        <dbReference type="ARBA" id="ARBA00003257"/>
    </source>
</evidence>
<keyword evidence="16 18" id="KW-0472">Membrane</keyword>
<feature type="transmembrane region" description="Helical" evidence="18">
    <location>
        <begin position="189"/>
        <end position="209"/>
    </location>
</feature>
<feature type="domain" description="NADH:quinone oxidoreductase/Mrp antiporter transmembrane" evidence="19">
    <location>
        <begin position="21"/>
        <end position="277"/>
    </location>
</feature>
<comment type="catalytic activity">
    <reaction evidence="17 18">
        <text>a ubiquinone + NADH + 5 H(+)(in) = a ubiquinol + NAD(+) + 4 H(+)(out)</text>
        <dbReference type="Rhea" id="RHEA:29091"/>
        <dbReference type="Rhea" id="RHEA-COMP:9565"/>
        <dbReference type="Rhea" id="RHEA-COMP:9566"/>
        <dbReference type="ChEBI" id="CHEBI:15378"/>
        <dbReference type="ChEBI" id="CHEBI:16389"/>
        <dbReference type="ChEBI" id="CHEBI:17976"/>
        <dbReference type="ChEBI" id="CHEBI:57540"/>
        <dbReference type="ChEBI" id="CHEBI:57945"/>
        <dbReference type="EC" id="7.1.1.2"/>
    </reaction>
</comment>
<evidence type="ECO:0000256" key="4">
    <source>
        <dbReference type="ARBA" id="ARBA00012944"/>
    </source>
</evidence>
<dbReference type="EC" id="7.1.1.2" evidence="4 18"/>
<dbReference type="InterPro" id="IPR050175">
    <property type="entry name" value="Complex_I_Subunit_2"/>
</dbReference>
<feature type="transmembrane region" description="Helical" evidence="18">
    <location>
        <begin position="263"/>
        <end position="282"/>
    </location>
</feature>
<evidence type="ECO:0000313" key="20">
    <source>
        <dbReference type="EMBL" id="AAU13934.1"/>
    </source>
</evidence>
<feature type="transmembrane region" description="Helical" evidence="18">
    <location>
        <begin position="302"/>
        <end position="324"/>
    </location>
</feature>
<reference evidence="20" key="1">
    <citation type="submission" date="2004-07" db="EMBL/GenBank/DDBJ databases">
        <authorList>
            <person name="Park S."/>
        </authorList>
    </citation>
    <scope>NUCLEOTIDE SEQUENCE</scope>
</reference>
<keyword evidence="15 18" id="KW-0496">Mitochondrion</keyword>
<dbReference type="PRINTS" id="PR01436">
    <property type="entry name" value="NADHDHGNASE2"/>
</dbReference>
<comment type="subcellular location">
    <subcellularLocation>
        <location evidence="2 18">Mitochondrion inner membrane</location>
        <topology evidence="2 18">Multi-pass membrane protein</topology>
    </subcellularLocation>
</comment>
<feature type="transmembrane region" description="Helical" evidence="18">
    <location>
        <begin position="6"/>
        <end position="33"/>
    </location>
</feature>
<comment type="function">
    <text evidence="18">Core subunit of the mitochondrial membrane respiratory chain NADH dehydrogenase (Complex I) which catalyzes electron transfer from NADH through the respiratory chain, using ubiquinone as an electron acceptor. Essential for the catalytic activity and assembly of complex I.</text>
</comment>
<keyword evidence="14 18" id="KW-0830">Ubiquinone</keyword>
<dbReference type="PANTHER" id="PTHR46552:SF1">
    <property type="entry name" value="NADH-UBIQUINONE OXIDOREDUCTASE CHAIN 2"/>
    <property type="match status" value="1"/>
</dbReference>
<evidence type="ECO:0000256" key="12">
    <source>
        <dbReference type="ARBA" id="ARBA00022989"/>
    </source>
</evidence>
<name>A5D6J0_9MYRI</name>
<keyword evidence="8 18" id="KW-0812">Transmembrane</keyword>
<comment type="function">
    <text evidence="1">Core subunit of the mitochondrial membrane respiratory chain NADH dehydrogenase (Complex I) that is believed to belong to the minimal assembly required for catalysis. Complex I functions in the transfer of electrons from NADH to the respiratory chain. The immediate electron acceptor for the enzyme is believed to be ubiquinone.</text>
</comment>
<dbReference type="EMBL" id="AY691655">
    <property type="protein sequence ID" value="AAU13934.1"/>
    <property type="molecule type" value="Genomic_DNA"/>
</dbReference>
<feature type="transmembrane region" description="Helical" evidence="18">
    <location>
        <begin position="54"/>
        <end position="74"/>
    </location>
</feature>
<dbReference type="AlphaFoldDB" id="A5D6J0"/>
<evidence type="ECO:0000256" key="7">
    <source>
        <dbReference type="ARBA" id="ARBA00022660"/>
    </source>
</evidence>
<evidence type="ECO:0000256" key="3">
    <source>
        <dbReference type="ARBA" id="ARBA00007012"/>
    </source>
</evidence>
<feature type="transmembrane region" description="Helical" evidence="18">
    <location>
        <begin position="229"/>
        <end position="251"/>
    </location>
</feature>
<dbReference type="GO" id="GO:0006120">
    <property type="term" value="P:mitochondrial electron transport, NADH to ubiquinone"/>
    <property type="evidence" value="ECO:0007669"/>
    <property type="project" value="InterPro"/>
</dbReference>
<keyword evidence="11 18" id="KW-0249">Electron transport</keyword>
<dbReference type="PANTHER" id="PTHR46552">
    <property type="entry name" value="NADH-UBIQUINONE OXIDOREDUCTASE CHAIN 2"/>
    <property type="match status" value="1"/>
</dbReference>
<evidence type="ECO:0000256" key="2">
    <source>
        <dbReference type="ARBA" id="ARBA00004448"/>
    </source>
</evidence>
<dbReference type="InterPro" id="IPR001750">
    <property type="entry name" value="ND/Mrp_TM"/>
</dbReference>
<gene>
    <name evidence="20" type="primary">ND2</name>
</gene>
<feature type="transmembrane region" description="Helical" evidence="18">
    <location>
        <begin position="133"/>
        <end position="157"/>
    </location>
</feature>
<organism evidence="20">
    <name type="scientific">Bothropolys sp. SP-2004</name>
    <dbReference type="NCBI Taxonomy" id="292347"/>
    <lineage>
        <taxon>Eukaryota</taxon>
        <taxon>Metazoa</taxon>
        <taxon>Ecdysozoa</taxon>
        <taxon>Arthropoda</taxon>
        <taxon>Myriapoda</taxon>
        <taxon>Chilopoda</taxon>
        <taxon>Pleurostigmophora</taxon>
        <taxon>Lithobiomorpha</taxon>
        <taxon>Ethopolyidae</taxon>
        <taxon>Bothropolys</taxon>
    </lineage>
</organism>
<evidence type="ECO:0000256" key="6">
    <source>
        <dbReference type="ARBA" id="ARBA00022448"/>
    </source>
</evidence>
<evidence type="ECO:0000256" key="5">
    <source>
        <dbReference type="ARBA" id="ARBA00021008"/>
    </source>
</evidence>
<keyword evidence="10 18" id="KW-1278">Translocase</keyword>
<keyword evidence="7 18" id="KW-0679">Respiratory chain</keyword>
<comment type="similarity">
    <text evidence="3 18">Belongs to the complex I subunit 2 family.</text>
</comment>
<evidence type="ECO:0000256" key="15">
    <source>
        <dbReference type="ARBA" id="ARBA00023128"/>
    </source>
</evidence>
<evidence type="ECO:0000256" key="16">
    <source>
        <dbReference type="ARBA" id="ARBA00023136"/>
    </source>
</evidence>
<evidence type="ECO:0000256" key="11">
    <source>
        <dbReference type="ARBA" id="ARBA00022982"/>
    </source>
</evidence>
<keyword evidence="9 18" id="KW-0999">Mitochondrion inner membrane</keyword>
<dbReference type="GO" id="GO:0008137">
    <property type="term" value="F:NADH dehydrogenase (ubiquinone) activity"/>
    <property type="evidence" value="ECO:0007669"/>
    <property type="project" value="UniProtKB-EC"/>
</dbReference>
<sequence length="325" mass="37331">MLIKIIFLTMLFSGTIISISSSTWISVWIGLELNLMAFIPLLMSKHNQQGNEATLKYFLIQAFASIFLLTSILLMVMKNYFIFPLPFINHMLTTMILLKMGAAPFHFWFPAIIQGLNWQNCFILMTWQKLAPLFIILTMNMNIIIFSAIASAWIGAIGGYNQMMLRKILAYSSINHLGWLLTSTMMSEIFMLIYFTFYSILNLIIITMTNKWNINHLTQIPSQTPSKNLSMTFITNLLSLGGLPPFLGFLPKWIIISQMINKLPFQMFSLIMSSLITLYFYLRVSYTLILKSHSTMNFQTMLPSKLFSFLTMCSITGLVITYPLI</sequence>